<gene>
    <name evidence="2" type="ORF">E2C01_003237</name>
</gene>
<keyword evidence="1" id="KW-0732">Signal</keyword>
<reference evidence="2 3" key="1">
    <citation type="submission" date="2019-05" db="EMBL/GenBank/DDBJ databases">
        <title>Another draft genome of Portunus trituberculatus and its Hox gene families provides insights of decapod evolution.</title>
        <authorList>
            <person name="Jeong J.-H."/>
            <person name="Song I."/>
            <person name="Kim S."/>
            <person name="Choi T."/>
            <person name="Kim D."/>
            <person name="Ryu S."/>
            <person name="Kim W."/>
        </authorList>
    </citation>
    <scope>NUCLEOTIDE SEQUENCE [LARGE SCALE GENOMIC DNA]</scope>
    <source>
        <tissue evidence="2">Muscle</tissue>
    </source>
</reference>
<accession>A0A5B7CMD9</accession>
<dbReference type="EMBL" id="VSRR010000123">
    <property type="protein sequence ID" value="MPC10600.1"/>
    <property type="molecule type" value="Genomic_DNA"/>
</dbReference>
<comment type="caution">
    <text evidence="2">The sequence shown here is derived from an EMBL/GenBank/DDBJ whole genome shotgun (WGS) entry which is preliminary data.</text>
</comment>
<organism evidence="2 3">
    <name type="scientific">Portunus trituberculatus</name>
    <name type="common">Swimming crab</name>
    <name type="synonym">Neptunus trituberculatus</name>
    <dbReference type="NCBI Taxonomy" id="210409"/>
    <lineage>
        <taxon>Eukaryota</taxon>
        <taxon>Metazoa</taxon>
        <taxon>Ecdysozoa</taxon>
        <taxon>Arthropoda</taxon>
        <taxon>Crustacea</taxon>
        <taxon>Multicrustacea</taxon>
        <taxon>Malacostraca</taxon>
        <taxon>Eumalacostraca</taxon>
        <taxon>Eucarida</taxon>
        <taxon>Decapoda</taxon>
        <taxon>Pleocyemata</taxon>
        <taxon>Brachyura</taxon>
        <taxon>Eubrachyura</taxon>
        <taxon>Portunoidea</taxon>
        <taxon>Portunidae</taxon>
        <taxon>Portuninae</taxon>
        <taxon>Portunus</taxon>
    </lineage>
</organism>
<name>A0A5B7CMD9_PORTR</name>
<feature type="chain" id="PRO_5022998806" description="Attacin C-terminal domain-containing protein" evidence="1">
    <location>
        <begin position="21"/>
        <end position="113"/>
    </location>
</feature>
<protein>
    <recommendedName>
        <fullName evidence="4">Attacin C-terminal domain-containing protein</fullName>
    </recommendedName>
</protein>
<dbReference type="Proteomes" id="UP000324222">
    <property type="component" value="Unassembled WGS sequence"/>
</dbReference>
<evidence type="ECO:0000313" key="3">
    <source>
        <dbReference type="Proteomes" id="UP000324222"/>
    </source>
</evidence>
<proteinExistence type="predicted"/>
<evidence type="ECO:0000313" key="2">
    <source>
        <dbReference type="EMBL" id="MPC10600.1"/>
    </source>
</evidence>
<feature type="signal peptide" evidence="1">
    <location>
        <begin position="1"/>
        <end position="20"/>
    </location>
</feature>
<evidence type="ECO:0000256" key="1">
    <source>
        <dbReference type="SAM" id="SignalP"/>
    </source>
</evidence>
<dbReference type="AlphaFoldDB" id="A0A5B7CMD9"/>
<keyword evidence="3" id="KW-1185">Reference proteome</keyword>
<sequence length="113" mass="12322">MKPLVITLLLVTLAAALVAGAPYPKPDLFFLSHEYDDDVTSEDSQEDYVRKKRQLSGGFNVNDTPFGKNYAANLGYNHVFNKGRTSFGVTGNKSWGALGKSHGVGVNFVHKFG</sequence>
<evidence type="ECO:0008006" key="4">
    <source>
        <dbReference type="Google" id="ProtNLM"/>
    </source>
</evidence>